<organism evidence="1 3">
    <name type="scientific">Meloidogyne incognita</name>
    <name type="common">Southern root-knot nematode worm</name>
    <name type="synonym">Oxyuris incognita</name>
    <dbReference type="NCBI Taxonomy" id="6306"/>
    <lineage>
        <taxon>Eukaryota</taxon>
        <taxon>Metazoa</taxon>
        <taxon>Ecdysozoa</taxon>
        <taxon>Nematoda</taxon>
        <taxon>Chromadorea</taxon>
        <taxon>Rhabditida</taxon>
        <taxon>Tylenchina</taxon>
        <taxon>Tylenchomorpha</taxon>
        <taxon>Tylenchoidea</taxon>
        <taxon>Meloidogynidae</taxon>
        <taxon>Meloidogyninae</taxon>
        <taxon>Meloidogyne</taxon>
        <taxon>Meloidogyne incognita group</taxon>
    </lineage>
</organism>
<dbReference type="Proteomes" id="UP000887563">
    <property type="component" value="Unplaced"/>
</dbReference>
<dbReference type="AlphaFoldDB" id="A0A914NZT4"/>
<protein>
    <submittedName>
        <fullName evidence="2 3">Reverse transcriptase domain-containing protein</fullName>
    </submittedName>
</protein>
<reference evidence="2 3" key="1">
    <citation type="submission" date="2022-11" db="UniProtKB">
        <authorList>
            <consortium name="WormBaseParasite"/>
        </authorList>
    </citation>
    <scope>IDENTIFICATION</scope>
</reference>
<sequence length="60" mass="6965">MDDLTLTLENKKSVDIIYFDLSKAFDTISHERLLCKLKLLNIPDTPTEWLRDTKSVELSP</sequence>
<evidence type="ECO:0000313" key="3">
    <source>
        <dbReference type="WBParaSite" id="Minc3s09628g43393"/>
    </source>
</evidence>
<dbReference type="WBParaSite" id="Minc3s02651g31056">
    <property type="protein sequence ID" value="Minc3s02651g31056"/>
    <property type="gene ID" value="Minc3s02651g31056"/>
</dbReference>
<accession>A0A914NZT4</accession>
<name>A0A914NZT4_MELIC</name>
<evidence type="ECO:0000313" key="2">
    <source>
        <dbReference type="WBParaSite" id="Minc3s02651g31056"/>
    </source>
</evidence>
<proteinExistence type="predicted"/>
<evidence type="ECO:0000313" key="1">
    <source>
        <dbReference type="Proteomes" id="UP000887563"/>
    </source>
</evidence>
<dbReference type="WBParaSite" id="Minc3s09628g43393">
    <property type="protein sequence ID" value="Minc3s09628g43393"/>
    <property type="gene ID" value="Minc3s09628g43393"/>
</dbReference>
<keyword evidence="1" id="KW-1185">Reference proteome</keyword>